<dbReference type="OrthoDB" id="1091582at2"/>
<evidence type="ECO:0008006" key="3">
    <source>
        <dbReference type="Google" id="ProtNLM"/>
    </source>
</evidence>
<evidence type="ECO:0000313" key="1">
    <source>
        <dbReference type="EMBL" id="SIR05153.1"/>
    </source>
</evidence>
<dbReference type="AlphaFoldDB" id="A0A1N6XS50"/>
<reference evidence="1 2" key="1">
    <citation type="submission" date="2017-01" db="EMBL/GenBank/DDBJ databases">
        <authorList>
            <person name="Mah S.A."/>
            <person name="Swanson W.J."/>
            <person name="Moy G.W."/>
            <person name="Vacquier V.D."/>
        </authorList>
    </citation>
    <scope>NUCLEOTIDE SEQUENCE [LARGE SCALE GENOMIC DNA]</scope>
    <source>
        <strain evidence="1 2">ASpG1</strain>
    </source>
</reference>
<keyword evidence="2" id="KW-1185">Reference proteome</keyword>
<name>A0A1N6XS50_9SPIO</name>
<protein>
    <recommendedName>
        <fullName evidence="3">Capsule polysaccharide biosynthesis protein</fullName>
    </recommendedName>
</protein>
<dbReference type="STRING" id="159291.SAMN05920897_1303"/>
<dbReference type="RefSeq" id="WP_076489933.1">
    <property type="nucleotide sequence ID" value="NZ_FTMS01000030.1"/>
</dbReference>
<proteinExistence type="predicted"/>
<sequence length="489" mass="56470">MANNQKRVGDGIELYEEFIKIEDSFGLLRPGDPLSDIWERLRYSVFSELRARQVQLKVEDAHQFPIASKTRSSWFIRLCVIVREVCNLYIFGNPIWAIFRRRKYAFWGHPRRKLEKDGLYWDIYTDLIIDRLGQDNCVSIERDWHGRHLTPAVTQNLFYQDSLDLIVGLLRRIRKPRLSDQQRRKLGQLAIALRESFGTDCSIRKRGARVHGQAVTQTVIFRLFLQLLQPKVVFLVTSNVHCSLIEAAKELGIPTVELQHAIVSRYYVVLSYEGDRQKRSGPDYFFCFGDLWKDAAQFSIPEDHIVPVGFPFLSDRLNQYQPFQKQELIVFLASKTLDDTLARMAAGFSEKYAGRIKVVYKLHPETRSMWRSLYPQLASAAENNHVTVVDGQTPTLYELLAQARWQVGIASTALLEGAAFGCTTFVLNAPGVETMSFLLECGMACLVNSEEDIDLTFSTRYMLNDVFADEWYDKIKRATEFVERKHKQV</sequence>
<dbReference type="EMBL" id="FTMS01000030">
    <property type="protein sequence ID" value="SIR05153.1"/>
    <property type="molecule type" value="Genomic_DNA"/>
</dbReference>
<dbReference type="Proteomes" id="UP000186400">
    <property type="component" value="Unassembled WGS sequence"/>
</dbReference>
<gene>
    <name evidence="1" type="ORF">SAMN05920897_1303</name>
</gene>
<evidence type="ECO:0000313" key="2">
    <source>
        <dbReference type="Proteomes" id="UP000186400"/>
    </source>
</evidence>
<organism evidence="1 2">
    <name type="scientific">Alkalispirochaeta americana</name>
    <dbReference type="NCBI Taxonomy" id="159291"/>
    <lineage>
        <taxon>Bacteria</taxon>
        <taxon>Pseudomonadati</taxon>
        <taxon>Spirochaetota</taxon>
        <taxon>Spirochaetia</taxon>
        <taxon>Spirochaetales</taxon>
        <taxon>Spirochaetaceae</taxon>
        <taxon>Alkalispirochaeta</taxon>
    </lineage>
</organism>
<dbReference type="SUPFAM" id="SSF53756">
    <property type="entry name" value="UDP-Glycosyltransferase/glycogen phosphorylase"/>
    <property type="match status" value="1"/>
</dbReference>
<accession>A0A1N6XS50</accession>